<evidence type="ECO:0000313" key="3">
    <source>
        <dbReference type="Proteomes" id="UP000527355"/>
    </source>
</evidence>
<feature type="region of interest" description="Disordered" evidence="1">
    <location>
        <begin position="138"/>
        <end position="163"/>
    </location>
</feature>
<proteinExistence type="predicted"/>
<keyword evidence="3" id="KW-1185">Reference proteome</keyword>
<gene>
    <name evidence="2" type="ORF">mMyoMyo1_008728</name>
</gene>
<organism evidence="2 3">
    <name type="scientific">Myotis myotis</name>
    <name type="common">Greater mouse-eared bat</name>
    <name type="synonym">Vespertilio myotis</name>
    <dbReference type="NCBI Taxonomy" id="51298"/>
    <lineage>
        <taxon>Eukaryota</taxon>
        <taxon>Metazoa</taxon>
        <taxon>Chordata</taxon>
        <taxon>Craniata</taxon>
        <taxon>Vertebrata</taxon>
        <taxon>Euteleostomi</taxon>
        <taxon>Mammalia</taxon>
        <taxon>Eutheria</taxon>
        <taxon>Laurasiatheria</taxon>
        <taxon>Chiroptera</taxon>
        <taxon>Yangochiroptera</taxon>
        <taxon>Vespertilionidae</taxon>
        <taxon>Myotis</taxon>
    </lineage>
</organism>
<comment type="caution">
    <text evidence="2">The sequence shown here is derived from an EMBL/GenBank/DDBJ whole genome shotgun (WGS) entry which is preliminary data.</text>
</comment>
<evidence type="ECO:0000313" key="2">
    <source>
        <dbReference type="EMBL" id="KAF6310664.1"/>
    </source>
</evidence>
<sequence length="163" mass="17622">MEALMVGRDGRPRKPCLQLRNLGKGSQAEKPLWFKKWGLRPSPSPSCRESSSLCCDSVMENRRWAVARDHQGIRAQSVCVGGRGVSTFSVFPLFLPNSVSVGLLTIASLEAMSTLLWQPKGTLTPTLRVTQDGLCSAAGKEPPSPLASGHNRKCTLGTTSENK</sequence>
<accession>A0A7J7UCU7</accession>
<evidence type="ECO:0000256" key="1">
    <source>
        <dbReference type="SAM" id="MobiDB-lite"/>
    </source>
</evidence>
<protein>
    <submittedName>
        <fullName evidence="2">Uncharacterized protein</fullName>
    </submittedName>
</protein>
<name>A0A7J7UCU7_MYOMY</name>
<dbReference type="Proteomes" id="UP000527355">
    <property type="component" value="Unassembled WGS sequence"/>
</dbReference>
<dbReference type="EMBL" id="JABWUV010000013">
    <property type="protein sequence ID" value="KAF6310664.1"/>
    <property type="molecule type" value="Genomic_DNA"/>
</dbReference>
<reference evidence="2 3" key="1">
    <citation type="journal article" date="2020" name="Nature">
        <title>Six reference-quality genomes reveal evolution of bat adaptations.</title>
        <authorList>
            <person name="Jebb D."/>
            <person name="Huang Z."/>
            <person name="Pippel M."/>
            <person name="Hughes G.M."/>
            <person name="Lavrichenko K."/>
            <person name="Devanna P."/>
            <person name="Winkler S."/>
            <person name="Jermiin L.S."/>
            <person name="Skirmuntt E.C."/>
            <person name="Katzourakis A."/>
            <person name="Burkitt-Gray L."/>
            <person name="Ray D.A."/>
            <person name="Sullivan K.A.M."/>
            <person name="Roscito J.G."/>
            <person name="Kirilenko B.M."/>
            <person name="Davalos L.M."/>
            <person name="Corthals A.P."/>
            <person name="Power M.L."/>
            <person name="Jones G."/>
            <person name="Ransome R.D."/>
            <person name="Dechmann D.K.N."/>
            <person name="Locatelli A.G."/>
            <person name="Puechmaille S.J."/>
            <person name="Fedrigo O."/>
            <person name="Jarvis E.D."/>
            <person name="Hiller M."/>
            <person name="Vernes S.C."/>
            <person name="Myers E.W."/>
            <person name="Teeling E.C."/>
        </authorList>
    </citation>
    <scope>NUCLEOTIDE SEQUENCE [LARGE SCALE GENOMIC DNA]</scope>
    <source>
        <strain evidence="2">MMyoMyo1</strain>
        <tissue evidence="2">Flight muscle</tissue>
    </source>
</reference>
<dbReference type="AlphaFoldDB" id="A0A7J7UCU7"/>